<dbReference type="FunFam" id="3.30.70.100:FF:000001">
    <property type="entry name" value="ATPase copper transporting beta"/>
    <property type="match status" value="1"/>
</dbReference>
<reference evidence="3" key="1">
    <citation type="submission" date="2018-05" db="EMBL/GenBank/DDBJ databases">
        <authorList>
            <person name="Lanie J.A."/>
            <person name="Ng W.-L."/>
            <person name="Kazmierczak K.M."/>
            <person name="Andrzejewski T.M."/>
            <person name="Davidsen T.M."/>
            <person name="Wayne K.J."/>
            <person name="Tettelin H."/>
            <person name="Glass J.I."/>
            <person name="Rusch D."/>
            <person name="Podicherti R."/>
            <person name="Tsui H.-C.T."/>
            <person name="Winkler M.E."/>
        </authorList>
    </citation>
    <scope>NUCLEOTIDE SEQUENCE</scope>
</reference>
<proteinExistence type="predicted"/>
<feature type="domain" description="HMA" evidence="2">
    <location>
        <begin position="15"/>
        <end position="81"/>
    </location>
</feature>
<accession>A0A381UVP2</accession>
<sequence>MSLFFIACTTNKPYVLIEIKVPTIQCEMCEHNIESALSDLDGVKKILVNSQTNSVSIQYDSSVVSLKQIESVIAKTGYQANELKPDLEVYEKLNLCCKVPNNQ</sequence>
<dbReference type="InterPro" id="IPR036163">
    <property type="entry name" value="HMA_dom_sf"/>
</dbReference>
<protein>
    <recommendedName>
        <fullName evidence="2">HMA domain-containing protein</fullName>
    </recommendedName>
</protein>
<name>A0A381UVP2_9ZZZZ</name>
<dbReference type="SUPFAM" id="SSF55008">
    <property type="entry name" value="HMA, heavy metal-associated domain"/>
    <property type="match status" value="1"/>
</dbReference>
<keyword evidence="1" id="KW-0479">Metal-binding</keyword>
<dbReference type="GO" id="GO:0046872">
    <property type="term" value="F:metal ion binding"/>
    <property type="evidence" value="ECO:0007669"/>
    <property type="project" value="UniProtKB-KW"/>
</dbReference>
<gene>
    <name evidence="3" type="ORF">METZ01_LOCUS85044</name>
</gene>
<dbReference type="Gene3D" id="3.30.70.100">
    <property type="match status" value="1"/>
</dbReference>
<dbReference type="PROSITE" id="PS50846">
    <property type="entry name" value="HMA_2"/>
    <property type="match status" value="1"/>
</dbReference>
<dbReference type="CDD" id="cd00371">
    <property type="entry name" value="HMA"/>
    <property type="match status" value="1"/>
</dbReference>
<dbReference type="InterPro" id="IPR006121">
    <property type="entry name" value="HMA_dom"/>
</dbReference>
<organism evidence="3">
    <name type="scientific">marine metagenome</name>
    <dbReference type="NCBI Taxonomy" id="408172"/>
    <lineage>
        <taxon>unclassified sequences</taxon>
        <taxon>metagenomes</taxon>
        <taxon>ecological metagenomes</taxon>
    </lineage>
</organism>
<dbReference type="AlphaFoldDB" id="A0A381UVP2"/>
<evidence type="ECO:0000256" key="1">
    <source>
        <dbReference type="ARBA" id="ARBA00022723"/>
    </source>
</evidence>
<dbReference type="EMBL" id="UINC01007237">
    <property type="protein sequence ID" value="SVA32190.1"/>
    <property type="molecule type" value="Genomic_DNA"/>
</dbReference>
<evidence type="ECO:0000259" key="2">
    <source>
        <dbReference type="PROSITE" id="PS50846"/>
    </source>
</evidence>
<evidence type="ECO:0000313" key="3">
    <source>
        <dbReference type="EMBL" id="SVA32190.1"/>
    </source>
</evidence>
<dbReference type="Pfam" id="PF00403">
    <property type="entry name" value="HMA"/>
    <property type="match status" value="1"/>
</dbReference>